<organism evidence="2 3">
    <name type="scientific">Natronomonas salsuginis</name>
    <dbReference type="NCBI Taxonomy" id="2217661"/>
    <lineage>
        <taxon>Archaea</taxon>
        <taxon>Methanobacteriati</taxon>
        <taxon>Methanobacteriota</taxon>
        <taxon>Stenosarchaea group</taxon>
        <taxon>Halobacteria</taxon>
        <taxon>Halobacteriales</taxon>
        <taxon>Natronomonadaceae</taxon>
        <taxon>Natronomonas</taxon>
    </lineage>
</organism>
<sequence length="113" mass="11999">MYDPDSTTFAQRIILCCMVDLAERGRTPVDAAAIRSAARDLLERADGQPIGGLSEADTVRALGGLAEAGMLDEQRPEDRSPVGKGRPQYALDANAAELRKALESDADVGSILN</sequence>
<dbReference type="AlphaFoldDB" id="A0A4U5JBI1"/>
<gene>
    <name evidence="2" type="ORF">DM868_13275</name>
</gene>
<evidence type="ECO:0000313" key="3">
    <source>
        <dbReference type="Proteomes" id="UP000308037"/>
    </source>
</evidence>
<feature type="compositionally biased region" description="Basic and acidic residues" evidence="1">
    <location>
        <begin position="72"/>
        <end position="81"/>
    </location>
</feature>
<dbReference type="EMBL" id="QKNX01000006">
    <property type="protein sequence ID" value="TKR24897.1"/>
    <property type="molecule type" value="Genomic_DNA"/>
</dbReference>
<protein>
    <submittedName>
        <fullName evidence="2">Uncharacterized protein</fullName>
    </submittedName>
</protein>
<dbReference type="RefSeq" id="WP_137277319.1">
    <property type="nucleotide sequence ID" value="NZ_QKNX01000006.1"/>
</dbReference>
<dbReference type="Proteomes" id="UP000308037">
    <property type="component" value="Unassembled WGS sequence"/>
</dbReference>
<accession>A0A4U5JBI1</accession>
<evidence type="ECO:0000313" key="2">
    <source>
        <dbReference type="EMBL" id="TKR24897.1"/>
    </source>
</evidence>
<keyword evidence="3" id="KW-1185">Reference proteome</keyword>
<name>A0A4U5JBI1_9EURY</name>
<feature type="region of interest" description="Disordered" evidence="1">
    <location>
        <begin position="67"/>
        <end position="87"/>
    </location>
</feature>
<proteinExistence type="predicted"/>
<evidence type="ECO:0000256" key="1">
    <source>
        <dbReference type="SAM" id="MobiDB-lite"/>
    </source>
</evidence>
<comment type="caution">
    <text evidence="2">The sequence shown here is derived from an EMBL/GenBank/DDBJ whole genome shotgun (WGS) entry which is preliminary data.</text>
</comment>
<reference evidence="2 3" key="1">
    <citation type="submission" date="2019-04" db="EMBL/GenBank/DDBJ databases">
        <title>Natronomonas sp. F20-122 a newhaloarchaeon isolated from a saline saltern of Isla Bacuta, Huelva, Spain.</title>
        <authorList>
            <person name="Duran-Viseras A."/>
            <person name="Sanchez-Porro C."/>
            <person name="Ventosa A."/>
        </authorList>
    </citation>
    <scope>NUCLEOTIDE SEQUENCE [LARGE SCALE GENOMIC DNA]</scope>
    <source>
        <strain evidence="2 3">F20-122</strain>
    </source>
</reference>
<dbReference type="OrthoDB" id="217868at2157"/>